<proteinExistence type="predicted"/>
<keyword evidence="1" id="KW-0472">Membrane</keyword>
<name>A0A1X7UJS4_AMPQE</name>
<dbReference type="InParanoid" id="A0A1X7UJS4"/>
<accession>A0A1X7UJS4</accession>
<dbReference type="AlphaFoldDB" id="A0A1X7UJS4"/>
<reference evidence="2" key="1">
    <citation type="submission" date="2017-05" db="UniProtKB">
        <authorList>
            <consortium name="EnsemblMetazoa"/>
        </authorList>
    </citation>
    <scope>IDENTIFICATION</scope>
</reference>
<feature type="transmembrane region" description="Helical" evidence="1">
    <location>
        <begin position="67"/>
        <end position="89"/>
    </location>
</feature>
<keyword evidence="1" id="KW-0812">Transmembrane</keyword>
<dbReference type="EnsemblMetazoa" id="Aqu2.1.27911_001">
    <property type="protein sequence ID" value="Aqu2.1.27911_001"/>
    <property type="gene ID" value="Aqu2.1.27911"/>
</dbReference>
<keyword evidence="1" id="KW-1133">Transmembrane helix</keyword>
<feature type="transmembrane region" description="Helical" evidence="1">
    <location>
        <begin position="35"/>
        <end position="55"/>
    </location>
</feature>
<organism evidence="2">
    <name type="scientific">Amphimedon queenslandica</name>
    <name type="common">Sponge</name>
    <dbReference type="NCBI Taxonomy" id="400682"/>
    <lineage>
        <taxon>Eukaryota</taxon>
        <taxon>Metazoa</taxon>
        <taxon>Porifera</taxon>
        <taxon>Demospongiae</taxon>
        <taxon>Heteroscleromorpha</taxon>
        <taxon>Haplosclerida</taxon>
        <taxon>Niphatidae</taxon>
        <taxon>Amphimedon</taxon>
    </lineage>
</organism>
<sequence>MVVTETTQLVKFVEQYLICQETNCQGKLKVNSIELAGIGGAASLFFAVLTVVASMSNLKPHLRGRMVMLLFLGFYKLLQFVLEHLMSYIRKCFTTCLECIQSATVFFGTLKEMYEHVKDILDGICLEARKETQDMDQKKLGSWQRAVTCGIAVWLTRGSFCRNCTYTV</sequence>
<evidence type="ECO:0000313" key="2">
    <source>
        <dbReference type="EnsemblMetazoa" id="Aqu2.1.27911_001"/>
    </source>
</evidence>
<protein>
    <submittedName>
        <fullName evidence="2">Uncharacterized protein</fullName>
    </submittedName>
</protein>
<evidence type="ECO:0000256" key="1">
    <source>
        <dbReference type="SAM" id="Phobius"/>
    </source>
</evidence>